<gene>
    <name evidence="3" type="ORF">QTH91_07200</name>
</gene>
<feature type="transmembrane region" description="Helical" evidence="1">
    <location>
        <begin position="71"/>
        <end position="89"/>
    </location>
</feature>
<reference evidence="3" key="1">
    <citation type="submission" date="2023-06" db="EMBL/GenBank/DDBJ databases">
        <authorList>
            <person name="Jiang Y."/>
            <person name="Liu Q."/>
        </authorList>
    </citation>
    <scope>NUCLEOTIDE SEQUENCE</scope>
    <source>
        <strain evidence="3">CGMCC 1.12089</strain>
    </source>
</reference>
<keyword evidence="1" id="KW-0472">Membrane</keyword>
<keyword evidence="1" id="KW-1133">Transmembrane helix</keyword>
<proteinExistence type="predicted"/>
<protein>
    <submittedName>
        <fullName evidence="3">Tripartite tricarboxylate transporter TctB family protein</fullName>
    </submittedName>
</protein>
<dbReference type="EMBL" id="JASZYV010000001">
    <property type="protein sequence ID" value="MDM0044261.1"/>
    <property type="molecule type" value="Genomic_DNA"/>
</dbReference>
<evidence type="ECO:0000259" key="2">
    <source>
        <dbReference type="Pfam" id="PF07331"/>
    </source>
</evidence>
<accession>A0ABT7N8I8</accession>
<evidence type="ECO:0000313" key="4">
    <source>
        <dbReference type="Proteomes" id="UP001174908"/>
    </source>
</evidence>
<organism evidence="3 4">
    <name type="scientific">Variovorax dokdonensis</name>
    <dbReference type="NCBI Taxonomy" id="344883"/>
    <lineage>
        <taxon>Bacteria</taxon>
        <taxon>Pseudomonadati</taxon>
        <taxon>Pseudomonadota</taxon>
        <taxon>Betaproteobacteria</taxon>
        <taxon>Burkholderiales</taxon>
        <taxon>Comamonadaceae</taxon>
        <taxon>Variovorax</taxon>
    </lineage>
</organism>
<dbReference type="Proteomes" id="UP001174908">
    <property type="component" value="Unassembled WGS sequence"/>
</dbReference>
<feature type="transmembrane region" description="Helical" evidence="1">
    <location>
        <begin position="95"/>
        <end position="116"/>
    </location>
</feature>
<feature type="domain" description="DUF1468" evidence="2">
    <location>
        <begin position="9"/>
        <end position="141"/>
    </location>
</feature>
<evidence type="ECO:0000256" key="1">
    <source>
        <dbReference type="SAM" id="Phobius"/>
    </source>
</evidence>
<evidence type="ECO:0000313" key="3">
    <source>
        <dbReference type="EMBL" id="MDM0044261.1"/>
    </source>
</evidence>
<feature type="transmembrane region" description="Helical" evidence="1">
    <location>
        <begin position="12"/>
        <end position="29"/>
    </location>
</feature>
<keyword evidence="1" id="KW-0812">Transmembrane</keyword>
<dbReference type="InterPro" id="IPR009936">
    <property type="entry name" value="DUF1468"/>
</dbReference>
<keyword evidence="4" id="KW-1185">Reference proteome</keyword>
<dbReference type="Pfam" id="PF07331">
    <property type="entry name" value="TctB"/>
    <property type="match status" value="1"/>
</dbReference>
<name>A0ABT7N8I8_9BURK</name>
<feature type="transmembrane region" description="Helical" evidence="1">
    <location>
        <begin position="123"/>
        <end position="143"/>
    </location>
</feature>
<comment type="caution">
    <text evidence="3">The sequence shown here is derived from an EMBL/GenBank/DDBJ whole genome shotgun (WGS) entry which is preliminary data.</text>
</comment>
<dbReference type="RefSeq" id="WP_286659310.1">
    <property type="nucleotide sequence ID" value="NZ_JASZYV010000001.1"/>
</dbReference>
<sequence length="145" mass="15806">MNFQNRNFIRGLVMMAIALLFGGIAYRHYPIGQFSRGGPGLFPFMISCILFLIGLLTVVRSHFVPPVPLNHSVKNIALVLLSLAGFAFVSEHVNMLVGIVFLVFCGTAASTPYSWVRNVKISIGLIAVAFAFKNLLGLNLPLLGQ</sequence>
<feature type="transmembrane region" description="Helical" evidence="1">
    <location>
        <begin position="41"/>
        <end position="59"/>
    </location>
</feature>